<dbReference type="STRING" id="946077.W5A_07617"/>
<evidence type="ECO:0000256" key="2">
    <source>
        <dbReference type="ARBA" id="ARBA00024035"/>
    </source>
</evidence>
<dbReference type="Gene3D" id="2.40.30.90">
    <property type="entry name" value="Bacterial fluorinating enzyme like"/>
    <property type="match status" value="1"/>
</dbReference>
<dbReference type="OrthoDB" id="9792195at2"/>
<dbReference type="Proteomes" id="UP000005938">
    <property type="component" value="Unassembled WGS sequence"/>
</dbReference>
<dbReference type="InterPro" id="IPR023227">
    <property type="entry name" value="SAM_OH_AdoTrfase_C_sf"/>
</dbReference>
<evidence type="ECO:0000259" key="4">
    <source>
        <dbReference type="Pfam" id="PF20257"/>
    </source>
</evidence>
<gene>
    <name evidence="5" type="ORF">W5A_07617</name>
</gene>
<dbReference type="EMBL" id="AJJU01000008">
    <property type="protein sequence ID" value="EID75056.1"/>
    <property type="molecule type" value="Genomic_DNA"/>
</dbReference>
<dbReference type="PIRSF" id="PIRSF006779">
    <property type="entry name" value="UCP006779"/>
    <property type="match status" value="1"/>
</dbReference>
<dbReference type="PATRIC" id="fig|946077.3.peg.1539"/>
<accession>I0WF90</accession>
<dbReference type="Pfam" id="PF01887">
    <property type="entry name" value="SAM_HAT_N"/>
    <property type="match status" value="1"/>
</dbReference>
<dbReference type="InterPro" id="IPR023228">
    <property type="entry name" value="SAM_OH_AdoTrfase_N_sf"/>
</dbReference>
<feature type="domain" description="S-adenosyl-l-methionine hydroxide adenosyltransferase C-terminal" evidence="4">
    <location>
        <begin position="170"/>
        <end position="271"/>
    </location>
</feature>
<dbReference type="InterPro" id="IPR002747">
    <property type="entry name" value="SAM_OH_AdoTrfase"/>
</dbReference>
<comment type="caution">
    <text evidence="5">The sequence shown here is derived from an EMBL/GenBank/DDBJ whole genome shotgun (WGS) entry which is preliminary data.</text>
</comment>
<evidence type="ECO:0000313" key="6">
    <source>
        <dbReference type="Proteomes" id="UP000005938"/>
    </source>
</evidence>
<dbReference type="Pfam" id="PF20257">
    <property type="entry name" value="SAM_HAT_C"/>
    <property type="match status" value="1"/>
</dbReference>
<keyword evidence="6" id="KW-1185">Reference proteome</keyword>
<comment type="similarity">
    <text evidence="2">Belongs to the SAM hydrolase / SAM-dependent halogenase family.</text>
</comment>
<dbReference type="PANTHER" id="PTHR35092">
    <property type="entry name" value="CHLORINASE MJ1651"/>
    <property type="match status" value="1"/>
</dbReference>
<name>I0WF90_9FLAO</name>
<evidence type="ECO:0000259" key="3">
    <source>
        <dbReference type="Pfam" id="PF01887"/>
    </source>
</evidence>
<reference evidence="5 6" key="1">
    <citation type="journal article" date="2012" name="J. Bacteriol.">
        <title>Genome Sequence of the Halotolerant Bacterium Imtechella halotolerans K1T.</title>
        <authorList>
            <person name="Kumar S."/>
            <person name="Vikram S."/>
            <person name="Subramanian S."/>
            <person name="Raghava G.P."/>
            <person name="Pinnaka A.K."/>
        </authorList>
    </citation>
    <scope>NUCLEOTIDE SEQUENCE [LARGE SCALE GENOMIC DNA]</scope>
    <source>
        <strain evidence="5 6">K1</strain>
    </source>
</reference>
<evidence type="ECO:0000313" key="5">
    <source>
        <dbReference type="EMBL" id="EID75056.1"/>
    </source>
</evidence>
<dbReference type="SUPFAM" id="SSF102522">
    <property type="entry name" value="Bacterial fluorinating enzyme, N-terminal domain"/>
    <property type="match status" value="1"/>
</dbReference>
<evidence type="ECO:0008006" key="7">
    <source>
        <dbReference type="Google" id="ProtNLM"/>
    </source>
</evidence>
<feature type="domain" description="S-adenosyl-l-methionine hydroxide adenosyltransferase N-terminal" evidence="3">
    <location>
        <begin position="4"/>
        <end position="145"/>
    </location>
</feature>
<dbReference type="AlphaFoldDB" id="I0WF90"/>
<dbReference type="InterPro" id="IPR046469">
    <property type="entry name" value="SAM_HAT_N"/>
</dbReference>
<keyword evidence="1" id="KW-0949">S-adenosyl-L-methionine</keyword>
<dbReference type="SUPFAM" id="SSF101852">
    <property type="entry name" value="Bacterial fluorinating enzyme, C-terminal domain"/>
    <property type="match status" value="1"/>
</dbReference>
<proteinExistence type="inferred from homology"/>
<sequence length="276" mass="30784">MAIITLTTDFGEKDYYAGALKGAIYSELGSVNLIDITHSVSPFNTYQAAYLLRNSYKHFPKGTVHLIGVDTERTLENTHIAMAFDGHYFIGADNGILSLLTAHKQYDKLVEIALPQQEQSAFSSLDIFAKVACHIARGGTLEVIGKPFTQLKEVVDFIPVLNQNMSQLAGKIIYIDNYGNVITNITKAYFEQVRQGRPYEVMARNYRFQEIYNTYSEAINFSVPKSKRNDDGKKLALFNSSGHLEIAIYKSNLETVGGASTLLGLQYLDPVSINFL</sequence>
<evidence type="ECO:0000256" key="1">
    <source>
        <dbReference type="ARBA" id="ARBA00022691"/>
    </source>
</evidence>
<dbReference type="RefSeq" id="WP_008239109.1">
    <property type="nucleotide sequence ID" value="NZ_AJJU01000008.1"/>
</dbReference>
<organism evidence="5 6">
    <name type="scientific">Imtechella halotolerans K1</name>
    <dbReference type="NCBI Taxonomy" id="946077"/>
    <lineage>
        <taxon>Bacteria</taxon>
        <taxon>Pseudomonadati</taxon>
        <taxon>Bacteroidota</taxon>
        <taxon>Flavobacteriia</taxon>
        <taxon>Flavobacteriales</taxon>
        <taxon>Flavobacteriaceae</taxon>
        <taxon>Imtechella</taxon>
    </lineage>
</organism>
<dbReference type="Gene3D" id="3.40.50.10790">
    <property type="entry name" value="S-adenosyl-l-methionine hydroxide adenosyltransferase, N-terminal"/>
    <property type="match status" value="1"/>
</dbReference>
<dbReference type="InterPro" id="IPR046470">
    <property type="entry name" value="SAM_HAT_C"/>
</dbReference>
<dbReference type="eggNOG" id="COG1912">
    <property type="taxonomic scope" value="Bacteria"/>
</dbReference>
<protein>
    <recommendedName>
        <fullName evidence="7">SAM-dependent chlorinase/fluorinase</fullName>
    </recommendedName>
</protein>
<dbReference type="PANTHER" id="PTHR35092:SF1">
    <property type="entry name" value="CHLORINASE MJ1651"/>
    <property type="match status" value="1"/>
</dbReference>